<keyword evidence="1" id="KW-1185">Reference proteome</keyword>
<dbReference type="AlphaFoldDB" id="A0A1I7UEN6"/>
<proteinExistence type="predicted"/>
<evidence type="ECO:0000313" key="2">
    <source>
        <dbReference type="WBParaSite" id="Csp11.Scaffold629.g8556.t1"/>
    </source>
</evidence>
<dbReference type="STRING" id="1561998.A0A1I7UEN6"/>
<protein>
    <submittedName>
        <fullName evidence="2">MuDRA-like transposase</fullName>
    </submittedName>
</protein>
<sequence length="219" mass="24762">MLVPSSELLPKINIDYKSIELFRKVIKRKDIRVTSGLLKKLADVETVVLDELINPPSTSTVAIPPVKTPLVVPRQPQKRKVEEELKLTSTPQEKCSHCGCQQLRVVDPRRDDRELVLECMRSSCLATVGYTNLPLGTVIGREFNAAPKVYYNSMDRYYPETRYILTSGDLESDSEEQDQSAVPTKTQIATTGWFSKLIPEDCLSTSQDRPSEPVFWAEM</sequence>
<reference evidence="2" key="1">
    <citation type="submission" date="2016-11" db="UniProtKB">
        <authorList>
            <consortium name="WormBaseParasite"/>
        </authorList>
    </citation>
    <scope>IDENTIFICATION</scope>
</reference>
<dbReference type="Proteomes" id="UP000095282">
    <property type="component" value="Unplaced"/>
</dbReference>
<organism evidence="1 2">
    <name type="scientific">Caenorhabditis tropicalis</name>
    <dbReference type="NCBI Taxonomy" id="1561998"/>
    <lineage>
        <taxon>Eukaryota</taxon>
        <taxon>Metazoa</taxon>
        <taxon>Ecdysozoa</taxon>
        <taxon>Nematoda</taxon>
        <taxon>Chromadorea</taxon>
        <taxon>Rhabditida</taxon>
        <taxon>Rhabditina</taxon>
        <taxon>Rhabditomorpha</taxon>
        <taxon>Rhabditoidea</taxon>
        <taxon>Rhabditidae</taxon>
        <taxon>Peloderinae</taxon>
        <taxon>Caenorhabditis</taxon>
    </lineage>
</organism>
<accession>A0A1I7UEN6</accession>
<dbReference type="WBParaSite" id="Csp11.Scaffold629.g8556.t1">
    <property type="protein sequence ID" value="Csp11.Scaffold629.g8556.t1"/>
    <property type="gene ID" value="Csp11.Scaffold629.g8556"/>
</dbReference>
<name>A0A1I7UEN6_9PELO</name>
<evidence type="ECO:0000313" key="1">
    <source>
        <dbReference type="Proteomes" id="UP000095282"/>
    </source>
</evidence>
<dbReference type="eggNOG" id="ENOG502TI4D">
    <property type="taxonomic scope" value="Eukaryota"/>
</dbReference>